<proteinExistence type="inferred from homology"/>
<comment type="subcellular location">
    <subcellularLocation>
        <location evidence="1">Nucleus</location>
    </subcellularLocation>
</comment>
<evidence type="ECO:0000256" key="2">
    <source>
        <dbReference type="ARBA" id="ARBA00023015"/>
    </source>
</evidence>
<comment type="similarity">
    <text evidence="5">Belongs to the TAF13 family.</text>
</comment>
<reference evidence="7 8" key="2">
    <citation type="journal article" date="2014" name="J. Gen. Appl. Microbiol.">
        <title>The early diverging ascomycetous budding yeast Saitoella complicata has three histone deacetylases belonging to the Clr6, Hos2, and Rpd3 lineages.</title>
        <authorList>
            <person name="Nishida H."/>
            <person name="Matsumoto T."/>
            <person name="Kondo S."/>
            <person name="Hamamoto M."/>
            <person name="Yoshikawa H."/>
        </authorList>
    </citation>
    <scope>NUCLEOTIDE SEQUENCE [LARGE SCALE GENOMIC DNA]</scope>
    <source>
        <strain evidence="7 8">NRRL Y-17804</strain>
    </source>
</reference>
<protein>
    <recommendedName>
        <fullName evidence="6">Transcription initiation factor TFIID subunit 13</fullName>
    </recommendedName>
</protein>
<evidence type="ECO:0000256" key="1">
    <source>
        <dbReference type="ARBA" id="ARBA00004123"/>
    </source>
</evidence>
<comment type="caution">
    <text evidence="7">The sequence shown here is derived from an EMBL/GenBank/DDBJ whole genome shotgun (WGS) entry which is preliminary data.</text>
</comment>
<gene>
    <name evidence="7" type="ORF">G7K_5078-t2</name>
</gene>
<dbReference type="InterPro" id="IPR009072">
    <property type="entry name" value="Histone-fold"/>
</dbReference>
<dbReference type="Proteomes" id="UP000033140">
    <property type="component" value="Unassembled WGS sequence"/>
</dbReference>
<evidence type="ECO:0000256" key="3">
    <source>
        <dbReference type="ARBA" id="ARBA00023163"/>
    </source>
</evidence>
<dbReference type="PANTHER" id="PTHR11380">
    <property type="entry name" value="TRANSCRIPTION INITIATION FACTOR TFIID/SUPT3-RELATED"/>
    <property type="match status" value="1"/>
</dbReference>
<evidence type="ECO:0000256" key="4">
    <source>
        <dbReference type="ARBA" id="ARBA00023242"/>
    </source>
</evidence>
<dbReference type="Pfam" id="PF02269">
    <property type="entry name" value="TFIID-18kDa"/>
    <property type="match status" value="1"/>
</dbReference>
<dbReference type="OMA" id="QHLFTKD"/>
<keyword evidence="4" id="KW-0539">Nucleus</keyword>
<dbReference type="AlphaFoldDB" id="A0A0E9NMR3"/>
<organism evidence="7 8">
    <name type="scientific">Saitoella complicata (strain BCRC 22490 / CBS 7301 / JCM 7358 / NBRC 10748 / NRRL Y-17804)</name>
    <dbReference type="NCBI Taxonomy" id="698492"/>
    <lineage>
        <taxon>Eukaryota</taxon>
        <taxon>Fungi</taxon>
        <taxon>Dikarya</taxon>
        <taxon>Ascomycota</taxon>
        <taxon>Taphrinomycotina</taxon>
        <taxon>Taphrinomycotina incertae sedis</taxon>
        <taxon>Saitoella</taxon>
    </lineage>
</organism>
<dbReference type="SUPFAM" id="SSF47113">
    <property type="entry name" value="Histone-fold"/>
    <property type="match status" value="1"/>
</dbReference>
<name>A0A0E9NMR3_SAICN</name>
<dbReference type="CDD" id="cd07978">
    <property type="entry name" value="HFD_TAF13"/>
    <property type="match status" value="1"/>
</dbReference>
<dbReference type="GO" id="GO:0005669">
    <property type="term" value="C:transcription factor TFIID complex"/>
    <property type="evidence" value="ECO:0007669"/>
    <property type="project" value="TreeGrafter"/>
</dbReference>
<evidence type="ECO:0000256" key="5">
    <source>
        <dbReference type="ARBA" id="ARBA00038392"/>
    </source>
</evidence>
<reference evidence="7 8" key="1">
    <citation type="journal article" date="2011" name="J. Gen. Appl. Microbiol.">
        <title>Draft genome sequencing of the enigmatic yeast Saitoella complicata.</title>
        <authorList>
            <person name="Nishida H."/>
            <person name="Hamamoto M."/>
            <person name="Sugiyama J."/>
        </authorList>
    </citation>
    <scope>NUCLEOTIDE SEQUENCE [LARGE SCALE GENOMIC DNA]</scope>
    <source>
        <strain evidence="7 8">NRRL Y-17804</strain>
    </source>
</reference>
<reference evidence="7 8" key="3">
    <citation type="journal article" date="2015" name="Genome Announc.">
        <title>Draft Genome Sequence of the Archiascomycetous Yeast Saitoella complicata.</title>
        <authorList>
            <person name="Yamauchi K."/>
            <person name="Kondo S."/>
            <person name="Hamamoto M."/>
            <person name="Takahashi Y."/>
            <person name="Ogura Y."/>
            <person name="Hayashi T."/>
            <person name="Nishida H."/>
        </authorList>
    </citation>
    <scope>NUCLEOTIDE SEQUENCE [LARGE SCALE GENOMIC DNA]</scope>
    <source>
        <strain evidence="7 8">NRRL Y-17804</strain>
    </source>
</reference>
<dbReference type="InterPro" id="IPR003195">
    <property type="entry name" value="TFIID_TAF13"/>
</dbReference>
<dbReference type="Gene3D" id="1.10.20.10">
    <property type="entry name" value="Histone, subunit A"/>
    <property type="match status" value="1"/>
</dbReference>
<evidence type="ECO:0000313" key="8">
    <source>
        <dbReference type="Proteomes" id="UP000033140"/>
    </source>
</evidence>
<keyword evidence="3" id="KW-0804">Transcription</keyword>
<evidence type="ECO:0000313" key="7">
    <source>
        <dbReference type="EMBL" id="GAO50961.1"/>
    </source>
</evidence>
<keyword evidence="8" id="KW-1185">Reference proteome</keyword>
<dbReference type="STRING" id="698492.A0A0E9NMR3"/>
<keyword evidence="2" id="KW-0805">Transcription regulation</keyword>
<sequence>MDNQQKEKIKRARKVGLFNKDLKNLMYAFGDDQNPSFDSVNVLEDILVDYISEMCHEASRIAGPTRSKVKMEDFKYALRNDSKKLGRVEQLLAMNKEIAEARKMFDDEPGAAKK</sequence>
<evidence type="ECO:0000256" key="6">
    <source>
        <dbReference type="ARBA" id="ARBA00040136"/>
    </source>
</evidence>
<accession>A0A0E9NMR3</accession>
<dbReference type="PANTHER" id="PTHR11380:SF5">
    <property type="entry name" value="TRANSCRIPTION INITIATION FACTOR TFIID SUBUNIT 13"/>
    <property type="match status" value="1"/>
</dbReference>
<dbReference type="GO" id="GO:0046982">
    <property type="term" value="F:protein heterodimerization activity"/>
    <property type="evidence" value="ECO:0007669"/>
    <property type="project" value="InterPro"/>
</dbReference>
<dbReference type="GO" id="GO:0051123">
    <property type="term" value="P:RNA polymerase II preinitiation complex assembly"/>
    <property type="evidence" value="ECO:0007669"/>
    <property type="project" value="TreeGrafter"/>
</dbReference>
<dbReference type="EMBL" id="BACD03000039">
    <property type="protein sequence ID" value="GAO50961.1"/>
    <property type="molecule type" value="Genomic_DNA"/>
</dbReference>